<dbReference type="EMBL" id="CP092885">
    <property type="protein sequence ID" value="UYV83293.1"/>
    <property type="molecule type" value="Genomic_DNA"/>
</dbReference>
<gene>
    <name evidence="2" type="ORF">LAZ67_23000426</name>
</gene>
<feature type="transmembrane region" description="Helical" evidence="1">
    <location>
        <begin position="233"/>
        <end position="252"/>
    </location>
</feature>
<evidence type="ECO:0000313" key="2">
    <source>
        <dbReference type="EMBL" id="UYV83293.1"/>
    </source>
</evidence>
<keyword evidence="1" id="KW-1133">Transmembrane helix</keyword>
<dbReference type="Proteomes" id="UP001235939">
    <property type="component" value="Chromosome 23"/>
</dbReference>
<feature type="transmembrane region" description="Helical" evidence="1">
    <location>
        <begin position="80"/>
        <end position="101"/>
    </location>
</feature>
<protein>
    <submittedName>
        <fullName evidence="2">Uncharacterized protein</fullName>
    </submittedName>
</protein>
<feature type="transmembrane region" description="Helical" evidence="1">
    <location>
        <begin position="132"/>
        <end position="152"/>
    </location>
</feature>
<sequence length="836" mass="93505">MGVLRQEGHILKNIELVFLFVLIFQRYRAVLEINERTLYMAIVKQKFSPIELFNVGVSMFAFELLPGMFELFLFRAEGGVFSLVLPLELFGMGFICVDVIIRGHPHVFVLFHHLIDLIIIIILHHLAELPLLRRGLLLVQLGIKFLLQIFFIIRAKDIIVFKCLSQLLLIVLIKFWRVSGVLDGLLKLLLELVDCGVGGPGQTQLLHLLPVFCIGKPGVPGHGLVRPSHIGPVVPAPLGWLLLWGLFLILHHNTSHLLERNERLLFFPYPLIILDVRVILRAIVLLLHVGSGVRQKVGVVDLQAGDQEQQTRHVVVGREWVDWTNTHMEDALDKGMQPRGHVVLLEGAVEQIEEDPEVWGVVHVGVQQLVVEGGVEACLDPCSKLHLMDLLEECLNVFLGHAATPLGIGEGSAALFLLAEHVEEAEVGVEHPGGQLGVPRLEHYLVEEAHGAVLGPLRHVGAKEKPLHLLHHHQLHVWVALEDPGHVEGCFGAYLPDRISQFVGELGEDKLTPHIKDDGFTRNLQYPDEKVNDSYWSEYRNLTHLLLFWRMSQKVSQQTCRVFLHLLHTAHGHFLQVGQELDVGVANAVLHVPQESRGLAHRLGGQGSLRHTDPTAEVFQVAITDVTRVIKTKGDMCMTEVTCFAANTSFKFILGAVYIHPGASMQDIAMLLWQGLGPYIHNSQYVPPFVQVDSSIPILLCGDFNKNIEGEKMGLTSVGGKLLVVEIRYLSHFMGLHRPLCSLDTPITRDINTRGDKKEEEEEGEKTTPLSIKCLTNPVSSQHILDCIGSNRREFTLNSKVVSKSHMLYRHNTTMLASFSRVECRGDESTPGPPRH</sequence>
<keyword evidence="1" id="KW-0812">Transmembrane</keyword>
<reference evidence="2 3" key="1">
    <citation type="submission" date="2022-03" db="EMBL/GenBank/DDBJ databases">
        <title>A chromosomal length assembly of Cordylochernes scorpioides.</title>
        <authorList>
            <person name="Zeh D."/>
            <person name="Zeh J."/>
        </authorList>
    </citation>
    <scope>NUCLEOTIDE SEQUENCE [LARGE SCALE GENOMIC DNA]</scope>
    <source>
        <strain evidence="2">IN4F17</strain>
        <tissue evidence="2">Whole Body</tissue>
    </source>
</reference>
<name>A0ABY6LTW9_9ARAC</name>
<evidence type="ECO:0000313" key="3">
    <source>
        <dbReference type="Proteomes" id="UP001235939"/>
    </source>
</evidence>
<accession>A0ABY6LTW9</accession>
<proteinExistence type="predicted"/>
<keyword evidence="3" id="KW-1185">Reference proteome</keyword>
<evidence type="ECO:0000256" key="1">
    <source>
        <dbReference type="SAM" id="Phobius"/>
    </source>
</evidence>
<keyword evidence="1" id="KW-0472">Membrane</keyword>
<feature type="transmembrane region" description="Helical" evidence="1">
    <location>
        <begin position="108"/>
        <end position="126"/>
    </location>
</feature>
<feature type="transmembrane region" description="Helical" evidence="1">
    <location>
        <begin position="159"/>
        <end position="176"/>
    </location>
</feature>
<feature type="transmembrane region" description="Helical" evidence="1">
    <location>
        <begin position="264"/>
        <end position="287"/>
    </location>
</feature>
<feature type="transmembrane region" description="Helical" evidence="1">
    <location>
        <begin position="52"/>
        <end position="74"/>
    </location>
</feature>
<organism evidence="2 3">
    <name type="scientific">Cordylochernes scorpioides</name>
    <dbReference type="NCBI Taxonomy" id="51811"/>
    <lineage>
        <taxon>Eukaryota</taxon>
        <taxon>Metazoa</taxon>
        <taxon>Ecdysozoa</taxon>
        <taxon>Arthropoda</taxon>
        <taxon>Chelicerata</taxon>
        <taxon>Arachnida</taxon>
        <taxon>Pseudoscorpiones</taxon>
        <taxon>Cheliferoidea</taxon>
        <taxon>Chernetidae</taxon>
        <taxon>Cordylochernes</taxon>
    </lineage>
</organism>